<feature type="chain" id="PRO_5028930816" description="Secreted protein" evidence="2">
    <location>
        <begin position="22"/>
        <end position="198"/>
    </location>
</feature>
<evidence type="ECO:0008006" key="5">
    <source>
        <dbReference type="Google" id="ProtNLM"/>
    </source>
</evidence>
<gene>
    <name evidence="3" type="ORF">IAE60_17560</name>
</gene>
<sequence length="198" mass="20591">MLRSLLLASCVALTLPVAARAQTGATDLASLIECRGDIAGLTALAPALEDPLKAVALGWQPLPQANMFMTEYRLASPIRVFGHGTDHIAFTGSSVMAILDLPDPRPLASELGLETAIDTPAKAMFGKELRSEESRDAESGQVLIESVVLNVSNVSSHPGKTLVGCSYSLDLPEDAPDTDTDAPAPEGAPPPAPGGQPR</sequence>
<dbReference type="EMBL" id="CP060731">
    <property type="protein sequence ID" value="QNN77678.1"/>
    <property type="molecule type" value="Genomic_DNA"/>
</dbReference>
<protein>
    <recommendedName>
        <fullName evidence="5">Secreted protein</fullName>
    </recommendedName>
</protein>
<evidence type="ECO:0000313" key="4">
    <source>
        <dbReference type="Proteomes" id="UP000515838"/>
    </source>
</evidence>
<reference evidence="3 4" key="1">
    <citation type="submission" date="2020-08" db="EMBL/GenBank/DDBJ databases">
        <title>Streptomycin Non-resistant strain, P. mexicana.</title>
        <authorList>
            <person name="Ganesh-Kumar S."/>
            <person name="Zhe T."/>
            <person name="Yu Z."/>
            <person name="Min Y."/>
        </authorList>
    </citation>
    <scope>NUCLEOTIDE SEQUENCE [LARGE SCALE GENOMIC DNA]</scope>
    <source>
        <strain evidence="3 4">GTZY2</strain>
    </source>
</reference>
<name>A0A7G9TC53_PSEMX</name>
<feature type="signal peptide" evidence="2">
    <location>
        <begin position="1"/>
        <end position="21"/>
    </location>
</feature>
<dbReference type="AlphaFoldDB" id="A0A7G9TC53"/>
<evidence type="ECO:0000256" key="1">
    <source>
        <dbReference type="SAM" id="MobiDB-lite"/>
    </source>
</evidence>
<evidence type="ECO:0000256" key="2">
    <source>
        <dbReference type="SAM" id="SignalP"/>
    </source>
</evidence>
<dbReference type="Proteomes" id="UP000515838">
    <property type="component" value="Chromosome"/>
</dbReference>
<accession>A0A7G9TC53</accession>
<keyword evidence="2" id="KW-0732">Signal</keyword>
<feature type="region of interest" description="Disordered" evidence="1">
    <location>
        <begin position="165"/>
        <end position="198"/>
    </location>
</feature>
<proteinExistence type="predicted"/>
<organism evidence="3 4">
    <name type="scientific">Pseudoxanthomonas mexicana</name>
    <dbReference type="NCBI Taxonomy" id="128785"/>
    <lineage>
        <taxon>Bacteria</taxon>
        <taxon>Pseudomonadati</taxon>
        <taxon>Pseudomonadota</taxon>
        <taxon>Gammaproteobacteria</taxon>
        <taxon>Lysobacterales</taxon>
        <taxon>Lysobacteraceae</taxon>
        <taxon>Pseudoxanthomonas</taxon>
    </lineage>
</organism>
<feature type="compositionally biased region" description="Pro residues" evidence="1">
    <location>
        <begin position="186"/>
        <end position="198"/>
    </location>
</feature>
<evidence type="ECO:0000313" key="3">
    <source>
        <dbReference type="EMBL" id="QNN77678.1"/>
    </source>
</evidence>
<feature type="compositionally biased region" description="Acidic residues" evidence="1">
    <location>
        <begin position="171"/>
        <end position="180"/>
    </location>
</feature>